<name>A0A0S3K6F6_9ENTE</name>
<reference evidence="2 4" key="1">
    <citation type="submission" date="2014-12" db="EMBL/GenBank/DDBJ databases">
        <title>Draft genome sequences of 29 type strains of Enterococci.</title>
        <authorList>
            <person name="Zhong Z."/>
            <person name="Sun Z."/>
            <person name="Liu W."/>
            <person name="Zhang W."/>
            <person name="Zhang H."/>
        </authorList>
    </citation>
    <scope>NUCLEOTIDE SEQUENCE [LARGE SCALE GENOMIC DNA]</scope>
    <source>
        <strain evidence="2 4">DSM 22801</strain>
    </source>
</reference>
<evidence type="ECO:0000313" key="1">
    <source>
        <dbReference type="EMBL" id="ALR99888.1"/>
    </source>
</evidence>
<dbReference type="OrthoDB" id="9815193at2"/>
<evidence type="ECO:0000313" key="4">
    <source>
        <dbReference type="Proteomes" id="UP000183039"/>
    </source>
</evidence>
<dbReference type="Proteomes" id="UP000065511">
    <property type="component" value="Chromosome"/>
</dbReference>
<evidence type="ECO:0008006" key="5">
    <source>
        <dbReference type="Google" id="ProtNLM"/>
    </source>
</evidence>
<dbReference type="AlphaFoldDB" id="A0A0S3K6F6"/>
<dbReference type="Proteomes" id="UP000183039">
    <property type="component" value="Unassembled WGS sequence"/>
</dbReference>
<evidence type="ECO:0000313" key="2">
    <source>
        <dbReference type="EMBL" id="OJG92806.1"/>
    </source>
</evidence>
<dbReference type="EMBL" id="CP013614">
    <property type="protein sequence ID" value="ALR99888.1"/>
    <property type="molecule type" value="Genomic_DNA"/>
</dbReference>
<dbReference type="SUPFAM" id="SSF52309">
    <property type="entry name" value="N-(deoxy)ribosyltransferase-like"/>
    <property type="match status" value="1"/>
</dbReference>
<sequence>MKTDVYFFATPINENASNFKGHDSLIFGYIQDTFIENQLGFELVKVDLGTDQHQTSQDIHASLDKASLVILDLSSHDPNIYYELGYAKALKKNIIQLQNKNFDSLPFDLGHVTVSYDTTTNEGIDQFKKDVLKAVKSPETFDTPLSFYAEHDVEISGRIDDQGIVEP</sequence>
<proteinExistence type="predicted"/>
<gene>
    <name evidence="1" type="ORF">ATZ33_00375</name>
    <name evidence="2" type="ORF">RV15_GL002751</name>
</gene>
<protein>
    <recommendedName>
        <fullName evidence="5">Nucleoside 2-deoxyribosyltransferase</fullName>
    </recommendedName>
</protein>
<accession>A0A0S3K6F6</accession>
<evidence type="ECO:0000313" key="3">
    <source>
        <dbReference type="Proteomes" id="UP000065511"/>
    </source>
</evidence>
<keyword evidence="3" id="KW-1185">Reference proteome</keyword>
<dbReference type="RefSeq" id="WP_071876796.1">
    <property type="nucleotide sequence ID" value="NZ_JXLC01000004.1"/>
</dbReference>
<organism evidence="2 4">
    <name type="scientific">Enterococcus silesiacus</name>
    <dbReference type="NCBI Taxonomy" id="332949"/>
    <lineage>
        <taxon>Bacteria</taxon>
        <taxon>Bacillati</taxon>
        <taxon>Bacillota</taxon>
        <taxon>Bacilli</taxon>
        <taxon>Lactobacillales</taxon>
        <taxon>Enterococcaceae</taxon>
        <taxon>Enterococcus</taxon>
    </lineage>
</organism>
<dbReference type="EMBL" id="JXLC01000004">
    <property type="protein sequence ID" value="OJG92806.1"/>
    <property type="molecule type" value="Genomic_DNA"/>
</dbReference>
<dbReference type="KEGG" id="ess:ATZ33_00375"/>
<dbReference type="Gene3D" id="3.40.50.450">
    <property type="match status" value="1"/>
</dbReference>
<reference evidence="1 3" key="2">
    <citation type="submission" date="2015-12" db="EMBL/GenBank/DDBJ databases">
        <authorList>
            <person name="Lauer A."/>
            <person name="Humrighouse B."/>
            <person name="Loparev V."/>
            <person name="Shewmaker P.L."/>
            <person name="Whitney A.M."/>
            <person name="McLaughlin R.W."/>
        </authorList>
    </citation>
    <scope>NUCLEOTIDE SEQUENCE [LARGE SCALE GENOMIC DNA]</scope>
    <source>
        <strain evidence="1 3">LMG 23085</strain>
    </source>
</reference>